<evidence type="ECO:0000256" key="1">
    <source>
        <dbReference type="ARBA" id="ARBA00022603"/>
    </source>
</evidence>
<dbReference type="GO" id="GO:0032259">
    <property type="term" value="P:methylation"/>
    <property type="evidence" value="ECO:0007669"/>
    <property type="project" value="UniProtKB-KW"/>
</dbReference>
<dbReference type="PANTHER" id="PTHR12049:SF7">
    <property type="entry name" value="PROTEIN ARGININE METHYLTRANSFERASE NDUFAF7, MITOCHONDRIAL"/>
    <property type="match status" value="1"/>
</dbReference>
<dbReference type="AlphaFoldDB" id="A0A2T5UNX0"/>
<accession>A0A2T5UNX0</accession>
<keyword evidence="1 3" id="KW-0489">Methyltransferase</keyword>
<dbReference type="Gene3D" id="3.40.50.12710">
    <property type="match status" value="1"/>
</dbReference>
<dbReference type="PANTHER" id="PTHR12049">
    <property type="entry name" value="PROTEIN ARGININE METHYLTRANSFERASE NDUFAF7, MITOCHONDRIAL"/>
    <property type="match status" value="1"/>
</dbReference>
<dbReference type="InterPro" id="IPR038375">
    <property type="entry name" value="NDUFAF7_sf"/>
</dbReference>
<proteinExistence type="predicted"/>
<evidence type="ECO:0000256" key="2">
    <source>
        <dbReference type="ARBA" id="ARBA00022679"/>
    </source>
</evidence>
<keyword evidence="2 3" id="KW-0808">Transferase</keyword>
<dbReference type="RefSeq" id="WP_245926957.1">
    <property type="nucleotide sequence ID" value="NZ_QAYG01000017.1"/>
</dbReference>
<comment type="caution">
    <text evidence="3">The sequence shown here is derived from an EMBL/GenBank/DDBJ whole genome shotgun (WGS) entry which is preliminary data.</text>
</comment>
<reference evidence="3 4" key="1">
    <citation type="submission" date="2018-04" db="EMBL/GenBank/DDBJ databases">
        <title>Genomic Encyclopedia of Archaeal and Bacterial Type Strains, Phase II (KMG-II): from individual species to whole genera.</title>
        <authorList>
            <person name="Goeker M."/>
        </authorList>
    </citation>
    <scope>NUCLEOTIDE SEQUENCE [LARGE SCALE GENOMIC DNA]</scope>
    <source>
        <strain evidence="3 4">DSM 23382</strain>
    </source>
</reference>
<dbReference type="Proteomes" id="UP000244081">
    <property type="component" value="Unassembled WGS sequence"/>
</dbReference>
<sequence length="368" mass="39208">MSETPLKARIRALVEKTGPISVADYMGICLADPEHGYYMRREPFGAKGDFTTAPEVSQIFGELIGAWSLETWAGLGRPAPVNLVELGPGRGTLMADMLRVARLDPGFCAAARVHLVETSPRLRTTQEETLAGAPLPVTWHENLASVPQGPMVLVANEFFDALPIHQYVLTQGSWHERVVGLDPARDDLAFAAGPGRLDTVGLDGRIANPGAHGVGDGAILETQPLANAIAMEISTRLRQGGGGALVIDYGYERTEIGDTLQALERHTFADPLAHPGEADITAHVNFEALARAAREAGAAPHGPMTQGDFLIALGLLERAGHLGAGKDTTVQERIRDDVERLAGPDQMGTLFKVLALTSGCATPRPFPN</sequence>
<dbReference type="EMBL" id="QAYG01000017">
    <property type="protein sequence ID" value="PTW53193.1"/>
    <property type="molecule type" value="Genomic_DNA"/>
</dbReference>
<keyword evidence="4" id="KW-1185">Reference proteome</keyword>
<dbReference type="SUPFAM" id="SSF53335">
    <property type="entry name" value="S-adenosyl-L-methionine-dependent methyltransferases"/>
    <property type="match status" value="1"/>
</dbReference>
<dbReference type="Pfam" id="PF02636">
    <property type="entry name" value="Methyltransf_28"/>
    <property type="match status" value="1"/>
</dbReference>
<dbReference type="InterPro" id="IPR003788">
    <property type="entry name" value="NDUFAF7"/>
</dbReference>
<dbReference type="GO" id="GO:0035243">
    <property type="term" value="F:protein-arginine omega-N symmetric methyltransferase activity"/>
    <property type="evidence" value="ECO:0007669"/>
    <property type="project" value="TreeGrafter"/>
</dbReference>
<gene>
    <name evidence="3" type="ORF">C8N35_1179</name>
</gene>
<organism evidence="3 4">
    <name type="scientific">Breoghania corrubedonensis</name>
    <dbReference type="NCBI Taxonomy" id="665038"/>
    <lineage>
        <taxon>Bacteria</taxon>
        <taxon>Pseudomonadati</taxon>
        <taxon>Pseudomonadota</taxon>
        <taxon>Alphaproteobacteria</taxon>
        <taxon>Hyphomicrobiales</taxon>
        <taxon>Stappiaceae</taxon>
        <taxon>Breoghania</taxon>
    </lineage>
</organism>
<evidence type="ECO:0000313" key="3">
    <source>
        <dbReference type="EMBL" id="PTW53193.1"/>
    </source>
</evidence>
<evidence type="ECO:0000313" key="4">
    <source>
        <dbReference type="Proteomes" id="UP000244081"/>
    </source>
</evidence>
<name>A0A2T5UNX0_9HYPH</name>
<dbReference type="InterPro" id="IPR029063">
    <property type="entry name" value="SAM-dependent_MTases_sf"/>
</dbReference>
<protein>
    <submittedName>
        <fullName evidence="3">SAM-dependent MidA family methyltransferase</fullName>
    </submittedName>
</protein>